<dbReference type="SUPFAM" id="SSF51182">
    <property type="entry name" value="RmlC-like cupins"/>
    <property type="match status" value="1"/>
</dbReference>
<reference evidence="2 3" key="1">
    <citation type="submission" date="2013-03" db="EMBL/GenBank/DDBJ databases">
        <title>The Genome Sequence of Phialophora europaea CBS 101466.</title>
        <authorList>
            <consortium name="The Broad Institute Genomics Platform"/>
            <person name="Cuomo C."/>
            <person name="de Hoog S."/>
            <person name="Gorbushina A."/>
            <person name="Walker B."/>
            <person name="Young S.K."/>
            <person name="Zeng Q."/>
            <person name="Gargeya S."/>
            <person name="Fitzgerald M."/>
            <person name="Haas B."/>
            <person name="Abouelleil A."/>
            <person name="Allen A.W."/>
            <person name="Alvarado L."/>
            <person name="Arachchi H.M."/>
            <person name="Berlin A.M."/>
            <person name="Chapman S.B."/>
            <person name="Gainer-Dewar J."/>
            <person name="Goldberg J."/>
            <person name="Griggs A."/>
            <person name="Gujja S."/>
            <person name="Hansen M."/>
            <person name="Howarth C."/>
            <person name="Imamovic A."/>
            <person name="Ireland A."/>
            <person name="Larimer J."/>
            <person name="McCowan C."/>
            <person name="Murphy C."/>
            <person name="Pearson M."/>
            <person name="Poon T.W."/>
            <person name="Priest M."/>
            <person name="Roberts A."/>
            <person name="Saif S."/>
            <person name="Shea T."/>
            <person name="Sisk P."/>
            <person name="Sykes S."/>
            <person name="Wortman J."/>
            <person name="Nusbaum C."/>
            <person name="Birren B."/>
        </authorList>
    </citation>
    <scope>NUCLEOTIDE SEQUENCE [LARGE SCALE GENOMIC DNA]</scope>
    <source>
        <strain evidence="2 3">CBS 101466</strain>
    </source>
</reference>
<keyword evidence="3" id="KW-1185">Reference proteome</keyword>
<dbReference type="VEuPathDB" id="FungiDB:HMPREF1541_02740"/>
<dbReference type="InterPro" id="IPR053146">
    <property type="entry name" value="QDO-like"/>
</dbReference>
<dbReference type="InterPro" id="IPR011051">
    <property type="entry name" value="RmlC_Cupin_sf"/>
</dbReference>
<evidence type="ECO:0000313" key="3">
    <source>
        <dbReference type="Proteomes" id="UP000030752"/>
    </source>
</evidence>
<dbReference type="EMBL" id="KB822718">
    <property type="protein sequence ID" value="ETN43581.1"/>
    <property type="molecule type" value="Genomic_DNA"/>
</dbReference>
<evidence type="ECO:0000259" key="1">
    <source>
        <dbReference type="Pfam" id="PF07883"/>
    </source>
</evidence>
<dbReference type="GeneID" id="19970079"/>
<gene>
    <name evidence="2" type="ORF">HMPREF1541_02740</name>
</gene>
<evidence type="ECO:0000313" key="2">
    <source>
        <dbReference type="EMBL" id="ETN43581.1"/>
    </source>
</evidence>
<dbReference type="Pfam" id="PF07883">
    <property type="entry name" value="Cupin_2"/>
    <property type="match status" value="1"/>
</dbReference>
<dbReference type="InterPro" id="IPR014710">
    <property type="entry name" value="RmlC-like_jellyroll"/>
</dbReference>
<dbReference type="PANTHER" id="PTHR36440:SF1">
    <property type="entry name" value="PUTATIVE (AFU_ORTHOLOGUE AFUA_8G07350)-RELATED"/>
    <property type="match status" value="1"/>
</dbReference>
<sequence>MSAKRDRNVPPGILDARRRIISNKVMKDTIHVDKYGFETKGEYTQGTLLCKPGGGPPLHFHRSYSEKFVALEGDLIVYLDGEKLTLKPGESATVPAGKTHTFTAEGETDIKFTGYCIPAHSGFEKSLYIMYGLANDGFADEEGLPKSLVQKALIADMSDMRFTGGAGGFMNLVNGLLAGYARWSGEEERLLRKYWD</sequence>
<dbReference type="InterPro" id="IPR013096">
    <property type="entry name" value="Cupin_2"/>
</dbReference>
<accession>W2S4E9</accession>
<dbReference type="AlphaFoldDB" id="W2S4E9"/>
<dbReference type="eggNOG" id="ENOG502TEDZ">
    <property type="taxonomic scope" value="Eukaryota"/>
</dbReference>
<dbReference type="OrthoDB" id="3765895at2759"/>
<organism evidence="2 3">
    <name type="scientific">Cyphellophora europaea (strain CBS 101466)</name>
    <name type="common">Phialophora europaea</name>
    <dbReference type="NCBI Taxonomy" id="1220924"/>
    <lineage>
        <taxon>Eukaryota</taxon>
        <taxon>Fungi</taxon>
        <taxon>Dikarya</taxon>
        <taxon>Ascomycota</taxon>
        <taxon>Pezizomycotina</taxon>
        <taxon>Eurotiomycetes</taxon>
        <taxon>Chaetothyriomycetidae</taxon>
        <taxon>Chaetothyriales</taxon>
        <taxon>Cyphellophoraceae</taxon>
        <taxon>Cyphellophora</taxon>
    </lineage>
</organism>
<name>W2S4E9_CYPE1</name>
<proteinExistence type="predicted"/>
<dbReference type="Proteomes" id="UP000030752">
    <property type="component" value="Unassembled WGS sequence"/>
</dbReference>
<dbReference type="PANTHER" id="PTHR36440">
    <property type="entry name" value="PUTATIVE (AFU_ORTHOLOGUE AFUA_8G07350)-RELATED"/>
    <property type="match status" value="1"/>
</dbReference>
<feature type="domain" description="Cupin type-2" evidence="1">
    <location>
        <begin position="51"/>
        <end position="112"/>
    </location>
</feature>
<dbReference type="RefSeq" id="XP_008715317.1">
    <property type="nucleotide sequence ID" value="XM_008717095.1"/>
</dbReference>
<protein>
    <recommendedName>
        <fullName evidence="1">Cupin type-2 domain-containing protein</fullName>
    </recommendedName>
</protein>
<dbReference type="Gene3D" id="2.60.120.10">
    <property type="entry name" value="Jelly Rolls"/>
    <property type="match status" value="1"/>
</dbReference>
<dbReference type="HOGENOM" id="CLU_108780_0_0_1"/>
<dbReference type="InParanoid" id="W2S4E9"/>